<feature type="domain" description="Phosphodiester glycosidase" evidence="1">
    <location>
        <begin position="149"/>
        <end position="280"/>
    </location>
</feature>
<dbReference type="Pfam" id="PF09992">
    <property type="entry name" value="NAGPA"/>
    <property type="match status" value="1"/>
</dbReference>
<gene>
    <name evidence="2" type="ORF">METZ01_LOCUS80400</name>
</gene>
<evidence type="ECO:0000313" key="2">
    <source>
        <dbReference type="EMBL" id="SVA27546.1"/>
    </source>
</evidence>
<dbReference type="AlphaFoldDB" id="A0A381UH75"/>
<organism evidence="2">
    <name type="scientific">marine metagenome</name>
    <dbReference type="NCBI Taxonomy" id="408172"/>
    <lineage>
        <taxon>unclassified sequences</taxon>
        <taxon>metagenomes</taxon>
        <taxon>ecological metagenomes</taxon>
    </lineage>
</organism>
<reference evidence="2" key="1">
    <citation type="submission" date="2018-05" db="EMBL/GenBank/DDBJ databases">
        <authorList>
            <person name="Lanie J.A."/>
            <person name="Ng W.-L."/>
            <person name="Kazmierczak K.M."/>
            <person name="Andrzejewski T.M."/>
            <person name="Davidsen T.M."/>
            <person name="Wayne K.J."/>
            <person name="Tettelin H."/>
            <person name="Glass J.I."/>
            <person name="Rusch D."/>
            <person name="Podicherti R."/>
            <person name="Tsui H.-C.T."/>
            <person name="Winkler M.E."/>
        </authorList>
    </citation>
    <scope>NUCLEOTIDE SEQUENCE</scope>
</reference>
<sequence length="290" mass="31496">MRIFLSIITGLLFLSPSLGATEPKLTGAPDLNELGIKYTLIESTDPIPNKIHVLRVDLVLNKVKPAVALGPDPDGDGPAEVSLTDPRKLASSPSVLAFINTNPWDSFPNAQGKKNRNWYSGQPVDIHGLAGTKGKMRSAMAPNNASVWFDPQGRVHFGHQPDDKPEEATTGFQLILSKGKLTVNQGGARHPRTAIGTDEKGGILWLVVVDGRQRRYSEGMNMHELASLMRELGCWTATNMDGGGSSIMGLLDKDGKMKVMNSPSDRSSGRIKIRPLPMILTITKSRNLQK</sequence>
<dbReference type="PANTHER" id="PTHR40446:SF2">
    <property type="entry name" value="N-ACETYLGLUCOSAMINE-1-PHOSPHODIESTER ALPHA-N-ACETYLGLUCOSAMINIDASE"/>
    <property type="match status" value="1"/>
</dbReference>
<protein>
    <recommendedName>
        <fullName evidence="1">Phosphodiester glycosidase domain-containing protein</fullName>
    </recommendedName>
</protein>
<dbReference type="EMBL" id="UINC01006440">
    <property type="protein sequence ID" value="SVA27546.1"/>
    <property type="molecule type" value="Genomic_DNA"/>
</dbReference>
<dbReference type="InterPro" id="IPR018711">
    <property type="entry name" value="NAGPA"/>
</dbReference>
<accession>A0A381UH75</accession>
<dbReference type="PANTHER" id="PTHR40446">
    <property type="entry name" value="N-ACETYLGLUCOSAMINE-1-PHOSPHODIESTER ALPHA-N-ACETYLGLUCOSAMINIDASE"/>
    <property type="match status" value="1"/>
</dbReference>
<proteinExistence type="predicted"/>
<evidence type="ECO:0000259" key="1">
    <source>
        <dbReference type="Pfam" id="PF09992"/>
    </source>
</evidence>
<name>A0A381UH75_9ZZZZ</name>